<evidence type="ECO:0000313" key="2">
    <source>
        <dbReference type="EMBL" id="EOA87364.1"/>
    </source>
</evidence>
<dbReference type="RefSeq" id="XP_008025080.1">
    <property type="nucleotide sequence ID" value="XM_008026889.1"/>
</dbReference>
<dbReference type="HOGENOM" id="CLU_1769070_0_0_1"/>
<sequence length="131" mass="14332">MHFLHLLPAVFALAAAETKFLRFVDMECQRSDLTYVKVSAEEQKQIVKANYATTGLTPEASRGLYTAIAADRCPSNADDTYAWVTIPQWSGPRGGGAIAAIYYNDTDTYLACRYLAGVVGNYAGFCQPYTA</sequence>
<dbReference type="OrthoDB" id="3668416at2759"/>
<dbReference type="EMBL" id="KB908592">
    <property type="protein sequence ID" value="EOA87364.1"/>
    <property type="molecule type" value="Genomic_DNA"/>
</dbReference>
<dbReference type="GeneID" id="19403563"/>
<keyword evidence="1" id="KW-0732">Signal</keyword>
<keyword evidence="3" id="KW-1185">Reference proteome</keyword>
<accession>R0KDA4</accession>
<proteinExistence type="predicted"/>
<feature type="signal peptide" evidence="1">
    <location>
        <begin position="1"/>
        <end position="16"/>
    </location>
</feature>
<feature type="chain" id="PRO_5004354107" evidence="1">
    <location>
        <begin position="17"/>
        <end position="131"/>
    </location>
</feature>
<dbReference type="eggNOG" id="ENOG502R8KB">
    <property type="taxonomic scope" value="Eukaryota"/>
</dbReference>
<name>R0KDA4_EXST2</name>
<reference evidence="2 3" key="2">
    <citation type="journal article" date="2013" name="PLoS Genet.">
        <title>Comparative genome structure, secondary metabolite, and effector coding capacity across Cochliobolus pathogens.</title>
        <authorList>
            <person name="Condon B.J."/>
            <person name="Leng Y."/>
            <person name="Wu D."/>
            <person name="Bushley K.E."/>
            <person name="Ohm R.A."/>
            <person name="Otillar R."/>
            <person name="Martin J."/>
            <person name="Schackwitz W."/>
            <person name="Grimwood J."/>
            <person name="MohdZainudin N."/>
            <person name="Xue C."/>
            <person name="Wang R."/>
            <person name="Manning V.A."/>
            <person name="Dhillon B."/>
            <person name="Tu Z.J."/>
            <person name="Steffenson B.J."/>
            <person name="Salamov A."/>
            <person name="Sun H."/>
            <person name="Lowry S."/>
            <person name="LaButti K."/>
            <person name="Han J."/>
            <person name="Copeland A."/>
            <person name="Lindquist E."/>
            <person name="Barry K."/>
            <person name="Schmutz J."/>
            <person name="Baker S.E."/>
            <person name="Ciuffetti L.M."/>
            <person name="Grigoriev I.V."/>
            <person name="Zhong S."/>
            <person name="Turgeon B.G."/>
        </authorList>
    </citation>
    <scope>NUCLEOTIDE SEQUENCE [LARGE SCALE GENOMIC DNA]</scope>
    <source>
        <strain evidence="3">28A</strain>
    </source>
</reference>
<dbReference type="Proteomes" id="UP000016935">
    <property type="component" value="Unassembled WGS sequence"/>
</dbReference>
<organism evidence="2 3">
    <name type="scientific">Exserohilum turcicum (strain 28A)</name>
    <name type="common">Northern leaf blight fungus</name>
    <name type="synonym">Setosphaeria turcica</name>
    <dbReference type="NCBI Taxonomy" id="671987"/>
    <lineage>
        <taxon>Eukaryota</taxon>
        <taxon>Fungi</taxon>
        <taxon>Dikarya</taxon>
        <taxon>Ascomycota</taxon>
        <taxon>Pezizomycotina</taxon>
        <taxon>Dothideomycetes</taxon>
        <taxon>Pleosporomycetidae</taxon>
        <taxon>Pleosporales</taxon>
        <taxon>Pleosporineae</taxon>
        <taxon>Pleosporaceae</taxon>
        <taxon>Exserohilum</taxon>
    </lineage>
</organism>
<evidence type="ECO:0000256" key="1">
    <source>
        <dbReference type="SAM" id="SignalP"/>
    </source>
</evidence>
<reference evidence="2 3" key="1">
    <citation type="journal article" date="2012" name="PLoS Pathog.">
        <title>Diverse lifestyles and strategies of plant pathogenesis encoded in the genomes of eighteen Dothideomycetes fungi.</title>
        <authorList>
            <person name="Ohm R.A."/>
            <person name="Feau N."/>
            <person name="Henrissat B."/>
            <person name="Schoch C.L."/>
            <person name="Horwitz B.A."/>
            <person name="Barry K.W."/>
            <person name="Condon B.J."/>
            <person name="Copeland A.C."/>
            <person name="Dhillon B."/>
            <person name="Glaser F."/>
            <person name="Hesse C.N."/>
            <person name="Kosti I."/>
            <person name="LaButti K."/>
            <person name="Lindquist E.A."/>
            <person name="Lucas S."/>
            <person name="Salamov A.A."/>
            <person name="Bradshaw R.E."/>
            <person name="Ciuffetti L."/>
            <person name="Hamelin R.C."/>
            <person name="Kema G.H.J."/>
            <person name="Lawrence C."/>
            <person name="Scott J.A."/>
            <person name="Spatafora J.W."/>
            <person name="Turgeon B.G."/>
            <person name="de Wit P.J.G.M."/>
            <person name="Zhong S."/>
            <person name="Goodwin S.B."/>
            <person name="Grigoriev I.V."/>
        </authorList>
    </citation>
    <scope>NUCLEOTIDE SEQUENCE [LARGE SCALE GENOMIC DNA]</scope>
    <source>
        <strain evidence="3">28A</strain>
    </source>
</reference>
<evidence type="ECO:0000313" key="3">
    <source>
        <dbReference type="Proteomes" id="UP000016935"/>
    </source>
</evidence>
<gene>
    <name evidence="2" type="ORF">SETTUDRAFT_31636</name>
</gene>
<protein>
    <submittedName>
        <fullName evidence="2">Uncharacterized protein</fullName>
    </submittedName>
</protein>
<dbReference type="AlphaFoldDB" id="R0KDA4"/>